<evidence type="ECO:0000313" key="2">
    <source>
        <dbReference type="Proteomes" id="UP000004994"/>
    </source>
</evidence>
<dbReference type="Proteomes" id="UP000004994">
    <property type="component" value="Chromosome 9"/>
</dbReference>
<accession>A0A3Q7IZ47</accession>
<proteinExistence type="predicted"/>
<dbReference type="STRING" id="4081.A0A3Q7IZ47"/>
<dbReference type="AlphaFoldDB" id="A0A3Q7IZ47"/>
<reference evidence="1" key="2">
    <citation type="submission" date="2019-01" db="UniProtKB">
        <authorList>
            <consortium name="EnsemblPlants"/>
        </authorList>
    </citation>
    <scope>IDENTIFICATION</scope>
    <source>
        <strain evidence="1">cv. Heinz 1706</strain>
    </source>
</reference>
<sequence length="79" mass="8947">MAGRFGGSINLDVQYLCRYCDSRMDLVPHYSKHLNICTSIASYANIENTFNVGIRILRGSKKSIAKTFLHRIELINAKV</sequence>
<evidence type="ECO:0000313" key="1">
    <source>
        <dbReference type="EnsemblPlants" id="Solyc09g061600.1.1.1"/>
    </source>
</evidence>
<dbReference type="InParanoid" id="A0A3Q7IZ47"/>
<protein>
    <submittedName>
        <fullName evidence="1">Uncharacterized protein</fullName>
    </submittedName>
</protein>
<dbReference type="PANTHER" id="PTHR33345">
    <property type="entry name" value="ADAPTER PROTEIN, PUTATIVE-RELATED"/>
    <property type="match status" value="1"/>
</dbReference>
<dbReference type="PANTHER" id="PTHR33345:SF2">
    <property type="entry name" value="OBERON-LIKE PHD FINGER DOMAIN-CONTAINING PROTEIN"/>
    <property type="match status" value="1"/>
</dbReference>
<dbReference type="PaxDb" id="4081-Solyc09g061600.1.1"/>
<organism evidence="1">
    <name type="scientific">Solanum lycopersicum</name>
    <name type="common">Tomato</name>
    <name type="synonym">Lycopersicon esculentum</name>
    <dbReference type="NCBI Taxonomy" id="4081"/>
    <lineage>
        <taxon>Eukaryota</taxon>
        <taxon>Viridiplantae</taxon>
        <taxon>Streptophyta</taxon>
        <taxon>Embryophyta</taxon>
        <taxon>Tracheophyta</taxon>
        <taxon>Spermatophyta</taxon>
        <taxon>Magnoliopsida</taxon>
        <taxon>eudicotyledons</taxon>
        <taxon>Gunneridae</taxon>
        <taxon>Pentapetalae</taxon>
        <taxon>asterids</taxon>
        <taxon>lamiids</taxon>
        <taxon>Solanales</taxon>
        <taxon>Solanaceae</taxon>
        <taxon>Solanoideae</taxon>
        <taxon>Solaneae</taxon>
        <taxon>Solanum</taxon>
        <taxon>Solanum subgen. Lycopersicon</taxon>
    </lineage>
</organism>
<name>A0A3Q7IZ47_SOLLC</name>
<dbReference type="Gramene" id="Solyc09g061600.1.1">
    <property type="protein sequence ID" value="Solyc09g061600.1.1.1"/>
    <property type="gene ID" value="Solyc09g061600.1"/>
</dbReference>
<keyword evidence="2" id="KW-1185">Reference proteome</keyword>
<reference evidence="1" key="1">
    <citation type="journal article" date="2012" name="Nature">
        <title>The tomato genome sequence provides insights into fleshy fruit evolution.</title>
        <authorList>
            <consortium name="Tomato Genome Consortium"/>
        </authorList>
    </citation>
    <scope>NUCLEOTIDE SEQUENCE [LARGE SCALE GENOMIC DNA]</scope>
    <source>
        <strain evidence="1">cv. Heinz 1706</strain>
    </source>
</reference>
<dbReference type="EnsemblPlants" id="Solyc09g061600.1.1">
    <property type="protein sequence ID" value="Solyc09g061600.1.1.1"/>
    <property type="gene ID" value="Solyc09g061600.1"/>
</dbReference>